<dbReference type="Gene3D" id="2.60.120.10">
    <property type="entry name" value="Jelly Rolls"/>
    <property type="match status" value="1"/>
</dbReference>
<name>A0A6F8PSU0_9GAMM</name>
<dbReference type="PANTHER" id="PTHR24567">
    <property type="entry name" value="CRP FAMILY TRANSCRIPTIONAL REGULATORY PROTEIN"/>
    <property type="match status" value="1"/>
</dbReference>
<dbReference type="CDD" id="cd00038">
    <property type="entry name" value="CAP_ED"/>
    <property type="match status" value="1"/>
</dbReference>
<dbReference type="PANTHER" id="PTHR24567:SF26">
    <property type="entry name" value="REGULATORY PROTEIN YEIL"/>
    <property type="match status" value="1"/>
</dbReference>
<accession>A0A6F8PSU0</accession>
<evidence type="ECO:0000313" key="5">
    <source>
        <dbReference type="EMBL" id="BBP45094.1"/>
    </source>
</evidence>
<dbReference type="GO" id="GO:0003677">
    <property type="term" value="F:DNA binding"/>
    <property type="evidence" value="ECO:0007669"/>
    <property type="project" value="UniProtKB-KW"/>
</dbReference>
<evidence type="ECO:0000256" key="3">
    <source>
        <dbReference type="ARBA" id="ARBA00023163"/>
    </source>
</evidence>
<keyword evidence="2" id="KW-0238">DNA-binding</keyword>
<dbReference type="InterPro" id="IPR018490">
    <property type="entry name" value="cNMP-bd_dom_sf"/>
</dbReference>
<dbReference type="SMART" id="SM00100">
    <property type="entry name" value="cNMP"/>
    <property type="match status" value="1"/>
</dbReference>
<evidence type="ECO:0000256" key="1">
    <source>
        <dbReference type="ARBA" id="ARBA00023015"/>
    </source>
</evidence>
<evidence type="ECO:0000256" key="2">
    <source>
        <dbReference type="ARBA" id="ARBA00023125"/>
    </source>
</evidence>
<keyword evidence="3" id="KW-0804">Transcription</keyword>
<dbReference type="Gene3D" id="1.10.10.10">
    <property type="entry name" value="Winged helix-like DNA-binding domain superfamily/Winged helix DNA-binding domain"/>
    <property type="match status" value="1"/>
</dbReference>
<dbReference type="InterPro" id="IPR036390">
    <property type="entry name" value="WH_DNA-bd_sf"/>
</dbReference>
<feature type="domain" description="Cyclic nucleotide-binding" evidence="4">
    <location>
        <begin position="13"/>
        <end position="133"/>
    </location>
</feature>
<dbReference type="PROSITE" id="PS50042">
    <property type="entry name" value="CNMP_BINDING_3"/>
    <property type="match status" value="1"/>
</dbReference>
<dbReference type="GO" id="GO:0003700">
    <property type="term" value="F:DNA-binding transcription factor activity"/>
    <property type="evidence" value="ECO:0007669"/>
    <property type="project" value="TreeGrafter"/>
</dbReference>
<dbReference type="Pfam" id="PF13545">
    <property type="entry name" value="HTH_Crp_2"/>
    <property type="match status" value="1"/>
</dbReference>
<proteinExistence type="predicted"/>
<gene>
    <name evidence="5" type="primary">fnr-2</name>
    <name evidence="5" type="ORF">THMIRHAS_04670</name>
</gene>
<dbReference type="InterPro" id="IPR050397">
    <property type="entry name" value="Env_Response_Regulators"/>
</dbReference>
<evidence type="ECO:0000259" key="4">
    <source>
        <dbReference type="PROSITE" id="PS50042"/>
    </source>
</evidence>
<dbReference type="AlphaFoldDB" id="A0A6F8PSU0"/>
<dbReference type="InterPro" id="IPR014710">
    <property type="entry name" value="RmlC-like_jellyroll"/>
</dbReference>
<keyword evidence="1" id="KW-0805">Transcription regulation</keyword>
<keyword evidence="6" id="KW-1185">Reference proteome</keyword>
<evidence type="ECO:0000313" key="6">
    <source>
        <dbReference type="Proteomes" id="UP000501726"/>
    </source>
</evidence>
<dbReference type="InterPro" id="IPR012318">
    <property type="entry name" value="HTH_CRP"/>
</dbReference>
<protein>
    <submittedName>
        <fullName evidence="5">CarD family transcriptional regulator</fullName>
    </submittedName>
</protein>
<dbReference type="EMBL" id="AP021889">
    <property type="protein sequence ID" value="BBP45094.1"/>
    <property type="molecule type" value="Genomic_DNA"/>
</dbReference>
<dbReference type="SUPFAM" id="SSF46785">
    <property type="entry name" value="Winged helix' DNA-binding domain"/>
    <property type="match status" value="1"/>
</dbReference>
<dbReference type="RefSeq" id="WP_173270341.1">
    <property type="nucleotide sequence ID" value="NZ_AP021889.1"/>
</dbReference>
<reference evidence="6" key="1">
    <citation type="submission" date="2019-11" db="EMBL/GenBank/DDBJ databases">
        <title>Isolation and characterization of two novel species in the genus Thiomicrorhabdus.</title>
        <authorList>
            <person name="Mochizuki J."/>
            <person name="Kojima H."/>
            <person name="Fukui M."/>
        </authorList>
    </citation>
    <scope>NUCLEOTIDE SEQUENCE [LARGE SCALE GENOMIC DNA]</scope>
    <source>
        <strain evidence="6">aks77</strain>
    </source>
</reference>
<dbReference type="InterPro" id="IPR000595">
    <property type="entry name" value="cNMP-bd_dom"/>
</dbReference>
<dbReference type="GO" id="GO:0005829">
    <property type="term" value="C:cytosol"/>
    <property type="evidence" value="ECO:0007669"/>
    <property type="project" value="TreeGrafter"/>
</dbReference>
<dbReference type="Proteomes" id="UP000501726">
    <property type="component" value="Chromosome"/>
</dbReference>
<dbReference type="InterPro" id="IPR036388">
    <property type="entry name" value="WH-like_DNA-bd_sf"/>
</dbReference>
<sequence>MDIPYSHLKRTALFSAFSQHDLHALAPQIKVFEFAKGLTIVKQNSLTQGIFIIYKGRLKIHSLDYEHKETAFIFLNPGDFFGELSVIDGIPSSVNVETVEPSILLMIPTAVAKHLLTTHTGFNQSVLQKLANSLRQSNQKIQMLSAKSFGRVIYFLSTHGNSNLQGEVHGKMLTHDEIACMVNLSRETVSRSISQLQKQGYLSFYYQGNQKMFCVKPMAMENLHLPTPVRNPQFQ</sequence>
<organism evidence="5 6">
    <name type="scientific">Thiosulfatimonas sediminis</name>
    <dbReference type="NCBI Taxonomy" id="2675054"/>
    <lineage>
        <taxon>Bacteria</taxon>
        <taxon>Pseudomonadati</taxon>
        <taxon>Pseudomonadota</taxon>
        <taxon>Gammaproteobacteria</taxon>
        <taxon>Thiotrichales</taxon>
        <taxon>Piscirickettsiaceae</taxon>
        <taxon>Thiosulfatimonas</taxon>
    </lineage>
</organism>
<dbReference type="SUPFAM" id="SSF51206">
    <property type="entry name" value="cAMP-binding domain-like"/>
    <property type="match status" value="1"/>
</dbReference>
<dbReference type="KEGG" id="tse:THMIRHAS_04670"/>
<dbReference type="Pfam" id="PF00027">
    <property type="entry name" value="cNMP_binding"/>
    <property type="match status" value="1"/>
</dbReference>